<keyword evidence="5 6" id="KW-0472">Membrane</keyword>
<feature type="transmembrane region" description="Helical" evidence="6">
    <location>
        <begin position="29"/>
        <end position="55"/>
    </location>
</feature>
<keyword evidence="4 6" id="KW-1133">Transmembrane helix</keyword>
<sequence>MKPWIAVPATLALVYRAWSRNSLTPLGIFVAALTAVAHAVHPWSVFFALLVVFFLSGTTVTKVKHDVKAKLTHSSSGSPGGEGPRTHVQVLANSVVASVLILAHAWVLKKDGALELCWHNKPYQRAADVLVAGIVANYTAVAADTFSSELGILAKAQPRLITAPWKKVAPGTNGGVTVTGILAGFLGSFIVAATATALMPFCEEGSSVLSQDFSSSGWTTHERLNFMLAMTAIGVGGSLFDSLLGAVFQASVIDIRTGKVIEGEGGAKVLVRSTGSMKLKQSETAFKDKEHHESRKVATGMDILSNNGVNLLMAATMSALAIVGASWLWNLSLSQVLSELQR</sequence>
<dbReference type="PANTHER" id="PTHR13353">
    <property type="entry name" value="TRANSMEMBRANE PROTEIN 19"/>
    <property type="match status" value="1"/>
</dbReference>
<name>A0A0D2B6D5_9PEZI</name>
<evidence type="ECO:0000256" key="1">
    <source>
        <dbReference type="ARBA" id="ARBA00004141"/>
    </source>
</evidence>
<dbReference type="GeneID" id="27310452"/>
<dbReference type="PANTHER" id="PTHR13353:SF5">
    <property type="entry name" value="TRANSMEMBRANE PROTEIN 19"/>
    <property type="match status" value="1"/>
</dbReference>
<dbReference type="STRING" id="253628.A0A0D2B6D5"/>
<feature type="transmembrane region" description="Helical" evidence="6">
    <location>
        <begin position="176"/>
        <end position="199"/>
    </location>
</feature>
<dbReference type="Proteomes" id="UP000053259">
    <property type="component" value="Unassembled WGS sequence"/>
</dbReference>
<dbReference type="HOGENOM" id="CLU_036918_1_0_1"/>
<dbReference type="Pfam" id="PF01940">
    <property type="entry name" value="DUF92"/>
    <property type="match status" value="1"/>
</dbReference>
<dbReference type="InterPro" id="IPR002794">
    <property type="entry name" value="DUF92_TMEM19"/>
</dbReference>
<organism evidence="7 8">
    <name type="scientific">Verruconis gallopava</name>
    <dbReference type="NCBI Taxonomy" id="253628"/>
    <lineage>
        <taxon>Eukaryota</taxon>
        <taxon>Fungi</taxon>
        <taxon>Dikarya</taxon>
        <taxon>Ascomycota</taxon>
        <taxon>Pezizomycotina</taxon>
        <taxon>Dothideomycetes</taxon>
        <taxon>Pleosporomycetidae</taxon>
        <taxon>Venturiales</taxon>
        <taxon>Sympoventuriaceae</taxon>
        <taxon>Verruconis</taxon>
    </lineage>
</organism>
<evidence type="ECO:0000313" key="7">
    <source>
        <dbReference type="EMBL" id="KIW06799.1"/>
    </source>
</evidence>
<dbReference type="RefSeq" id="XP_016216668.1">
    <property type="nucleotide sequence ID" value="XM_016355532.1"/>
</dbReference>
<dbReference type="GO" id="GO:0016020">
    <property type="term" value="C:membrane"/>
    <property type="evidence" value="ECO:0007669"/>
    <property type="project" value="UniProtKB-SubCell"/>
</dbReference>
<protein>
    <recommendedName>
        <fullName evidence="9">TIGR00297 family protein</fullName>
    </recommendedName>
</protein>
<dbReference type="EMBL" id="KN847534">
    <property type="protein sequence ID" value="KIW06799.1"/>
    <property type="molecule type" value="Genomic_DNA"/>
</dbReference>
<evidence type="ECO:0000256" key="3">
    <source>
        <dbReference type="ARBA" id="ARBA00022692"/>
    </source>
</evidence>
<feature type="transmembrane region" description="Helical" evidence="6">
    <location>
        <begin position="226"/>
        <end position="248"/>
    </location>
</feature>
<feature type="transmembrane region" description="Helical" evidence="6">
    <location>
        <begin position="309"/>
        <end position="329"/>
    </location>
</feature>
<comment type="similarity">
    <text evidence="2">Belongs to the TMEM19 family.</text>
</comment>
<evidence type="ECO:0000256" key="5">
    <source>
        <dbReference type="ARBA" id="ARBA00023136"/>
    </source>
</evidence>
<reference evidence="7 8" key="1">
    <citation type="submission" date="2015-01" db="EMBL/GenBank/DDBJ databases">
        <title>The Genome Sequence of Ochroconis gallopava CBS43764.</title>
        <authorList>
            <consortium name="The Broad Institute Genomics Platform"/>
            <person name="Cuomo C."/>
            <person name="de Hoog S."/>
            <person name="Gorbushina A."/>
            <person name="Stielow B."/>
            <person name="Teixiera M."/>
            <person name="Abouelleil A."/>
            <person name="Chapman S.B."/>
            <person name="Priest M."/>
            <person name="Young S.K."/>
            <person name="Wortman J."/>
            <person name="Nusbaum C."/>
            <person name="Birren B."/>
        </authorList>
    </citation>
    <scope>NUCLEOTIDE SEQUENCE [LARGE SCALE GENOMIC DNA]</scope>
    <source>
        <strain evidence="7 8">CBS 43764</strain>
    </source>
</reference>
<keyword evidence="8" id="KW-1185">Reference proteome</keyword>
<dbReference type="VEuPathDB" id="FungiDB:PV09_02479"/>
<evidence type="ECO:0000313" key="8">
    <source>
        <dbReference type="Proteomes" id="UP000053259"/>
    </source>
</evidence>
<evidence type="ECO:0008006" key="9">
    <source>
        <dbReference type="Google" id="ProtNLM"/>
    </source>
</evidence>
<gene>
    <name evidence="7" type="ORF">PV09_02479</name>
</gene>
<dbReference type="AlphaFoldDB" id="A0A0D2B6D5"/>
<evidence type="ECO:0000256" key="4">
    <source>
        <dbReference type="ARBA" id="ARBA00022989"/>
    </source>
</evidence>
<evidence type="ECO:0000256" key="6">
    <source>
        <dbReference type="SAM" id="Phobius"/>
    </source>
</evidence>
<dbReference type="OrthoDB" id="15001at2759"/>
<accession>A0A0D2B6D5</accession>
<comment type="subcellular location">
    <subcellularLocation>
        <location evidence="1">Membrane</location>
        <topology evidence="1">Multi-pass membrane protein</topology>
    </subcellularLocation>
</comment>
<evidence type="ECO:0000256" key="2">
    <source>
        <dbReference type="ARBA" id="ARBA00009012"/>
    </source>
</evidence>
<keyword evidence="3 6" id="KW-0812">Transmembrane</keyword>
<proteinExistence type="inferred from homology"/>
<dbReference type="InParanoid" id="A0A0D2B6D5"/>